<feature type="transmembrane region" description="Helical" evidence="8">
    <location>
        <begin position="73"/>
        <end position="93"/>
    </location>
</feature>
<evidence type="ECO:0000256" key="3">
    <source>
        <dbReference type="ARBA" id="ARBA00022475"/>
    </source>
</evidence>
<comment type="similarity">
    <text evidence="7">Belongs to the YccS/YhfK family.</text>
</comment>
<feature type="transmembrane region" description="Helical" evidence="8">
    <location>
        <begin position="335"/>
        <end position="353"/>
    </location>
</feature>
<proteinExistence type="inferred from homology"/>
<comment type="subcellular location">
    <subcellularLocation>
        <location evidence="1">Cell membrane</location>
        <topology evidence="1">Multi-pass membrane protein</topology>
    </subcellularLocation>
</comment>
<evidence type="ECO:0000256" key="6">
    <source>
        <dbReference type="ARBA" id="ARBA00023136"/>
    </source>
</evidence>
<keyword evidence="4 8" id="KW-0812">Transmembrane</keyword>
<dbReference type="GO" id="GO:0005886">
    <property type="term" value="C:plasma membrane"/>
    <property type="evidence" value="ECO:0007669"/>
    <property type="project" value="UniProtKB-SubCell"/>
</dbReference>
<dbReference type="GO" id="GO:0022857">
    <property type="term" value="F:transmembrane transporter activity"/>
    <property type="evidence" value="ECO:0007669"/>
    <property type="project" value="InterPro"/>
</dbReference>
<keyword evidence="2" id="KW-0813">Transport</keyword>
<dbReference type="Proteomes" id="UP000193335">
    <property type="component" value="Unassembled WGS sequence"/>
</dbReference>
<dbReference type="InterPro" id="IPR006726">
    <property type="entry name" value="PHBA_efflux_AaeB/fusaric-R"/>
</dbReference>
<evidence type="ECO:0000256" key="8">
    <source>
        <dbReference type="SAM" id="Phobius"/>
    </source>
</evidence>
<dbReference type="EMBL" id="NAFL01000274">
    <property type="protein sequence ID" value="OSJ27227.1"/>
    <property type="molecule type" value="Genomic_DNA"/>
</dbReference>
<feature type="transmembrane region" description="Helical" evidence="8">
    <location>
        <begin position="123"/>
        <end position="140"/>
    </location>
</feature>
<feature type="transmembrane region" description="Helical" evidence="8">
    <location>
        <begin position="214"/>
        <end position="236"/>
    </location>
</feature>
<feature type="domain" description="Integral membrane bound transporter" evidence="9">
    <location>
        <begin position="216"/>
        <end position="345"/>
    </location>
</feature>
<dbReference type="PANTHER" id="PTHR30509">
    <property type="entry name" value="P-HYDROXYBENZOIC ACID EFFLUX PUMP SUBUNIT-RELATED"/>
    <property type="match status" value="1"/>
</dbReference>
<feature type="transmembrane region" description="Helical" evidence="8">
    <location>
        <begin position="279"/>
        <end position="296"/>
    </location>
</feature>
<feature type="transmembrane region" description="Helical" evidence="8">
    <location>
        <begin position="303"/>
        <end position="323"/>
    </location>
</feature>
<dbReference type="InterPro" id="IPR049453">
    <property type="entry name" value="Memb_transporter_dom"/>
</dbReference>
<evidence type="ECO:0000256" key="4">
    <source>
        <dbReference type="ARBA" id="ARBA00022692"/>
    </source>
</evidence>
<keyword evidence="5 8" id="KW-1133">Transmembrane helix</keyword>
<gene>
    <name evidence="10" type="ORF">BSZ19_33650</name>
</gene>
<evidence type="ECO:0000256" key="2">
    <source>
        <dbReference type="ARBA" id="ARBA00022448"/>
    </source>
</evidence>
<dbReference type="PANTHER" id="PTHR30509:SF9">
    <property type="entry name" value="MULTIDRUG RESISTANCE PROTEIN MDTO"/>
    <property type="match status" value="1"/>
</dbReference>
<accession>A0A1Y2JGL5</accession>
<sequence>MSGAATRAISALRRELLEIDLAGPRGHHCSRVALAVTLAVIVALVLRVDAPWWAAISAFVSTQVTAPSSLRRGALRIVGTAIGAAAGLLLSPWLIEDQVALSLALFIASSIGVLGLQVSRHGYAWLLGAVTADMVLLATLDDPTSALSVACNRTAEVTIGTLAAILVSHLLSPREDHAPPRARAPGWSDLLGAQWASTQHAMRAGLGVMLVPLAWSWLQLPSFSQAAITVAAVMAVPAISDDDAANREKIAARGTHRILGCLIGGLAGLAVLIASFENFLPWLAALAIGVWVGAHVQASARDIGYVGTQGAVVFIMTMVQGSGPPSSIIPGIERLAGITGGLLIVEIVAILLTPSARNAETR</sequence>
<protein>
    <recommendedName>
        <fullName evidence="9">Integral membrane bound transporter domain-containing protein</fullName>
    </recommendedName>
</protein>
<feature type="transmembrane region" description="Helical" evidence="8">
    <location>
        <begin position="257"/>
        <end position="273"/>
    </location>
</feature>
<evidence type="ECO:0000256" key="5">
    <source>
        <dbReference type="ARBA" id="ARBA00022989"/>
    </source>
</evidence>
<feature type="transmembrane region" description="Helical" evidence="8">
    <location>
        <begin position="99"/>
        <end position="116"/>
    </location>
</feature>
<dbReference type="RefSeq" id="WP_085403474.1">
    <property type="nucleotide sequence ID" value="NZ_NAFL01000274.1"/>
</dbReference>
<keyword evidence="6 8" id="KW-0472">Membrane</keyword>
<keyword evidence="3" id="KW-1003">Cell membrane</keyword>
<dbReference type="AlphaFoldDB" id="A0A1Y2JGL5"/>
<dbReference type="Pfam" id="PF04632">
    <property type="entry name" value="FUSC"/>
    <property type="match status" value="1"/>
</dbReference>
<evidence type="ECO:0000313" key="10">
    <source>
        <dbReference type="EMBL" id="OSJ27227.1"/>
    </source>
</evidence>
<evidence type="ECO:0000256" key="1">
    <source>
        <dbReference type="ARBA" id="ARBA00004651"/>
    </source>
</evidence>
<evidence type="ECO:0000256" key="7">
    <source>
        <dbReference type="ARBA" id="ARBA00043993"/>
    </source>
</evidence>
<name>A0A1Y2JGL5_BRAJP</name>
<evidence type="ECO:0000313" key="11">
    <source>
        <dbReference type="Proteomes" id="UP000193335"/>
    </source>
</evidence>
<comment type="caution">
    <text evidence="10">The sequence shown here is derived from an EMBL/GenBank/DDBJ whole genome shotgun (WGS) entry which is preliminary data.</text>
</comment>
<evidence type="ECO:0000259" key="9">
    <source>
        <dbReference type="Pfam" id="PF13515"/>
    </source>
</evidence>
<dbReference type="Pfam" id="PF13515">
    <property type="entry name" value="FUSC_2"/>
    <property type="match status" value="1"/>
</dbReference>
<organism evidence="10 11">
    <name type="scientific">Bradyrhizobium japonicum</name>
    <dbReference type="NCBI Taxonomy" id="375"/>
    <lineage>
        <taxon>Bacteria</taxon>
        <taxon>Pseudomonadati</taxon>
        <taxon>Pseudomonadota</taxon>
        <taxon>Alphaproteobacteria</taxon>
        <taxon>Hyphomicrobiales</taxon>
        <taxon>Nitrobacteraceae</taxon>
        <taxon>Bradyrhizobium</taxon>
    </lineage>
</organism>
<reference evidence="10 11" key="1">
    <citation type="submission" date="2017-03" db="EMBL/GenBank/DDBJ databases">
        <title>Whole genome sequences of fourteen strains of Bradyrhizobium canariense and one strain of Bradyrhizobium japonicum isolated from Lupinus (Papilionoideae: Genisteae) species in Algeria.</title>
        <authorList>
            <person name="Crovadore J."/>
            <person name="Chekireb D."/>
            <person name="Brachmann A."/>
            <person name="Chablais R."/>
            <person name="Cochard B."/>
            <person name="Lefort F."/>
        </authorList>
    </citation>
    <scope>NUCLEOTIDE SEQUENCE [LARGE SCALE GENOMIC DNA]</scope>
    <source>
        <strain evidence="10 11">UBMA197</strain>
    </source>
</reference>